<proteinExistence type="inferred from homology"/>
<organism evidence="11 12">
    <name type="scientific">Rotaria sordida</name>
    <dbReference type="NCBI Taxonomy" id="392033"/>
    <lineage>
        <taxon>Eukaryota</taxon>
        <taxon>Metazoa</taxon>
        <taxon>Spiralia</taxon>
        <taxon>Gnathifera</taxon>
        <taxon>Rotifera</taxon>
        <taxon>Eurotatoria</taxon>
        <taxon>Bdelloidea</taxon>
        <taxon>Philodinida</taxon>
        <taxon>Philodinidae</taxon>
        <taxon>Rotaria</taxon>
    </lineage>
</organism>
<keyword evidence="4" id="KW-0808">Transferase</keyword>
<evidence type="ECO:0000256" key="7">
    <source>
        <dbReference type="ARBA" id="ARBA00022989"/>
    </source>
</evidence>
<evidence type="ECO:0000256" key="6">
    <source>
        <dbReference type="ARBA" id="ARBA00022968"/>
    </source>
</evidence>
<dbReference type="PANTHER" id="PTHR11214">
    <property type="entry name" value="BETA-1,3-N-ACETYLGLUCOSAMINYLTRANSFERASE"/>
    <property type="match status" value="1"/>
</dbReference>
<reference evidence="11" key="1">
    <citation type="submission" date="2021-02" db="EMBL/GenBank/DDBJ databases">
        <authorList>
            <person name="Nowell W R."/>
        </authorList>
    </citation>
    <scope>NUCLEOTIDE SEQUENCE</scope>
</reference>
<name>A0A814MV19_9BILA</name>
<keyword evidence="8 10" id="KW-0333">Golgi apparatus</keyword>
<protein>
    <recommendedName>
        <fullName evidence="10">Hexosyltransferase</fullName>
        <ecNumber evidence="10">2.4.1.-</ecNumber>
    </recommendedName>
</protein>
<feature type="transmembrane region" description="Helical" evidence="10">
    <location>
        <begin position="12"/>
        <end position="30"/>
    </location>
</feature>
<keyword evidence="7 10" id="KW-1133">Transmembrane helix</keyword>
<evidence type="ECO:0000313" key="12">
    <source>
        <dbReference type="Proteomes" id="UP000663864"/>
    </source>
</evidence>
<sequence>MWFIRKNCPSNVSVVIFLILFTISLYITFYSKIFPATPPSIKLHEIPHVKLLETPPNITLPETPPNITLLETPPNITLPEKPYIKLPKIPKEINNISIVYLDSRLDLTSNTAICQKNDYLIIYILSTVTNVQRRDVIRSTWASKQNGVCFVFILGQIPGVINNAGEINLQVNNEKNKYQDIIQIDHIESYSHVVYKEMAALQWSYYFYHDIPYLFKTDDDLIVDTILISSIVKLLLTNTSNDNSFITKHRPTLLSNIILSDRIRFFRGGWAMDYQPTLRGGGKFGVSEKVWPHPVLPAYCSGFGWFMSTYIRDQLVNVSYTYPLHKTAWIGDVFISGFLAKEANVKCTGIAIDFDQTPSANCSCLMVNNPMLTVCSSSFHLGGGGTEMERYMEYRKAWNVIQLRHNFTHKKIDVC</sequence>
<dbReference type="InterPro" id="IPR002659">
    <property type="entry name" value="Glyco_trans_31"/>
</dbReference>
<keyword evidence="5 10" id="KW-0812">Transmembrane</keyword>
<evidence type="ECO:0000256" key="3">
    <source>
        <dbReference type="ARBA" id="ARBA00022676"/>
    </source>
</evidence>
<gene>
    <name evidence="11" type="ORF">ZHD862_LOCUS16704</name>
</gene>
<dbReference type="GO" id="GO:0000139">
    <property type="term" value="C:Golgi membrane"/>
    <property type="evidence" value="ECO:0007669"/>
    <property type="project" value="UniProtKB-SubCell"/>
</dbReference>
<dbReference type="Proteomes" id="UP000663864">
    <property type="component" value="Unassembled WGS sequence"/>
</dbReference>
<dbReference type="EC" id="2.4.1.-" evidence="10"/>
<dbReference type="GO" id="GO:0016758">
    <property type="term" value="F:hexosyltransferase activity"/>
    <property type="evidence" value="ECO:0007669"/>
    <property type="project" value="InterPro"/>
</dbReference>
<accession>A0A814MV19</accession>
<dbReference type="Pfam" id="PF01762">
    <property type="entry name" value="Galactosyl_T"/>
    <property type="match status" value="1"/>
</dbReference>
<comment type="subcellular location">
    <subcellularLocation>
        <location evidence="1 10">Golgi apparatus membrane</location>
        <topology evidence="1 10">Single-pass type II membrane protein</topology>
    </subcellularLocation>
</comment>
<evidence type="ECO:0000256" key="8">
    <source>
        <dbReference type="ARBA" id="ARBA00023034"/>
    </source>
</evidence>
<dbReference type="EMBL" id="CAJNOT010000800">
    <property type="protein sequence ID" value="CAF1083421.1"/>
    <property type="molecule type" value="Genomic_DNA"/>
</dbReference>
<evidence type="ECO:0000256" key="10">
    <source>
        <dbReference type="RuleBase" id="RU363063"/>
    </source>
</evidence>
<comment type="similarity">
    <text evidence="2 10">Belongs to the glycosyltransferase 31 family.</text>
</comment>
<dbReference type="AlphaFoldDB" id="A0A814MV19"/>
<evidence type="ECO:0000256" key="5">
    <source>
        <dbReference type="ARBA" id="ARBA00022692"/>
    </source>
</evidence>
<dbReference type="PANTHER" id="PTHR11214:SF364">
    <property type="entry name" value="HEXOSYLTRANSFERASE"/>
    <property type="match status" value="1"/>
</dbReference>
<evidence type="ECO:0000256" key="4">
    <source>
        <dbReference type="ARBA" id="ARBA00022679"/>
    </source>
</evidence>
<keyword evidence="9 10" id="KW-0472">Membrane</keyword>
<keyword evidence="6 10" id="KW-0735">Signal-anchor</keyword>
<evidence type="ECO:0000256" key="1">
    <source>
        <dbReference type="ARBA" id="ARBA00004323"/>
    </source>
</evidence>
<evidence type="ECO:0000256" key="2">
    <source>
        <dbReference type="ARBA" id="ARBA00008661"/>
    </source>
</evidence>
<evidence type="ECO:0000313" key="11">
    <source>
        <dbReference type="EMBL" id="CAF1083421.1"/>
    </source>
</evidence>
<evidence type="ECO:0000256" key="9">
    <source>
        <dbReference type="ARBA" id="ARBA00023136"/>
    </source>
</evidence>
<keyword evidence="3 10" id="KW-0328">Glycosyltransferase</keyword>
<comment type="caution">
    <text evidence="11">The sequence shown here is derived from an EMBL/GenBank/DDBJ whole genome shotgun (WGS) entry which is preliminary data.</text>
</comment>
<dbReference type="GO" id="GO:0006493">
    <property type="term" value="P:protein O-linked glycosylation"/>
    <property type="evidence" value="ECO:0007669"/>
    <property type="project" value="TreeGrafter"/>
</dbReference>
<dbReference type="Gene3D" id="3.90.550.50">
    <property type="match status" value="1"/>
</dbReference>